<protein>
    <submittedName>
        <fullName evidence="1">Uncharacterized protein</fullName>
    </submittedName>
</protein>
<dbReference type="Proteomes" id="UP000324222">
    <property type="component" value="Unassembled WGS sequence"/>
</dbReference>
<evidence type="ECO:0000313" key="1">
    <source>
        <dbReference type="EMBL" id="MPC82979.1"/>
    </source>
</evidence>
<dbReference type="AlphaFoldDB" id="A0A5B7ILX6"/>
<evidence type="ECO:0000313" key="2">
    <source>
        <dbReference type="Proteomes" id="UP000324222"/>
    </source>
</evidence>
<reference evidence="1 2" key="1">
    <citation type="submission" date="2019-05" db="EMBL/GenBank/DDBJ databases">
        <title>Another draft genome of Portunus trituberculatus and its Hox gene families provides insights of decapod evolution.</title>
        <authorList>
            <person name="Jeong J.-H."/>
            <person name="Song I."/>
            <person name="Kim S."/>
            <person name="Choi T."/>
            <person name="Kim D."/>
            <person name="Ryu S."/>
            <person name="Kim W."/>
        </authorList>
    </citation>
    <scope>NUCLEOTIDE SEQUENCE [LARGE SCALE GENOMIC DNA]</scope>
    <source>
        <tissue evidence="1">Muscle</tissue>
    </source>
</reference>
<organism evidence="1 2">
    <name type="scientific">Portunus trituberculatus</name>
    <name type="common">Swimming crab</name>
    <name type="synonym">Neptunus trituberculatus</name>
    <dbReference type="NCBI Taxonomy" id="210409"/>
    <lineage>
        <taxon>Eukaryota</taxon>
        <taxon>Metazoa</taxon>
        <taxon>Ecdysozoa</taxon>
        <taxon>Arthropoda</taxon>
        <taxon>Crustacea</taxon>
        <taxon>Multicrustacea</taxon>
        <taxon>Malacostraca</taxon>
        <taxon>Eumalacostraca</taxon>
        <taxon>Eucarida</taxon>
        <taxon>Decapoda</taxon>
        <taxon>Pleocyemata</taxon>
        <taxon>Brachyura</taxon>
        <taxon>Eubrachyura</taxon>
        <taxon>Portunoidea</taxon>
        <taxon>Portunidae</taxon>
        <taxon>Portuninae</taxon>
        <taxon>Portunus</taxon>
    </lineage>
</organism>
<name>A0A5B7ILX6_PORTR</name>
<proteinExistence type="predicted"/>
<gene>
    <name evidence="1" type="ORF">E2C01_077668</name>
</gene>
<sequence>MAGKKRLCYRSVLWRGGVADAGAGRGCGCMCAARTSQDLPIHQEGCLTSYYYFFVALHFTTGIHFPSPWPSSLPVPAFPFGTLSRDWAADEPWVLAHWLSLALVIGRNAQSIGATTLNYVTFLGRWD</sequence>
<keyword evidence="2" id="KW-1185">Reference proteome</keyword>
<comment type="caution">
    <text evidence="1">The sequence shown here is derived from an EMBL/GenBank/DDBJ whole genome shotgun (WGS) entry which is preliminary data.</text>
</comment>
<accession>A0A5B7ILX6</accession>
<dbReference type="EMBL" id="VSRR010061203">
    <property type="protein sequence ID" value="MPC82979.1"/>
    <property type="molecule type" value="Genomic_DNA"/>
</dbReference>